<feature type="region of interest" description="Disordered" evidence="15">
    <location>
        <begin position="366"/>
        <end position="405"/>
    </location>
</feature>
<sequence>MEEHKKENDRPYKCPMCDKAFHRLEHQTRHIRTHTGERPHHCTFPGCTKKFSRSDELTRHLRIHTNPTVRKRRSQNKNMKNGVQMSQQQQQPQILMPMGYDMMGQPIYPQPVPIYIIPQGTAIPLSAYQNNNGSPQIVVSGSSPGQFQTAQSTPTSPGLHHPGELRPLTGVKSTPSLQSYFGNHATDFTPPQSTLSSRTSSSNSLRSLDSSSSTLASGTPAAKGTVPPLSSLSSLSSLQRMTPIRMSSSGSVPRVSSMLSRSVSSASLATLVHDDTPAKKKSRPSSPTLHSNSSSFNSAESIDRSMAIFNITSPSETPLTTPMHSPTLKPAASSQNIHLPPISSMVRGIAELDEELFHRKLLNSPEERAKDVLNRVPAPPRPVLSKDNSSSSGILTIENLVNKQR</sequence>
<evidence type="ECO:0000256" key="9">
    <source>
        <dbReference type="ARBA" id="ARBA00023163"/>
    </source>
</evidence>
<keyword evidence="6" id="KW-0862">Zinc</keyword>
<feature type="compositionally biased region" description="Polar residues" evidence="15">
    <location>
        <begin position="136"/>
        <end position="156"/>
    </location>
</feature>
<dbReference type="PANTHER" id="PTHR47428">
    <property type="entry name" value="REGULATORY PROTEIN MIG1-RELATED"/>
    <property type="match status" value="1"/>
</dbReference>
<comment type="function">
    <text evidence="12">Involved in glucose repression of glucose metabolism genes.</text>
</comment>
<feature type="region of interest" description="Disordered" evidence="15">
    <location>
        <begin position="270"/>
        <end position="298"/>
    </location>
</feature>
<feature type="region of interest" description="Disordered" evidence="15">
    <location>
        <begin position="70"/>
        <end position="90"/>
    </location>
</feature>
<feature type="compositionally biased region" description="Polar residues" evidence="15">
    <location>
        <begin position="386"/>
        <end position="405"/>
    </location>
</feature>
<dbReference type="FunFam" id="3.30.160.60:FF:000089">
    <property type="entry name" value="DNA-binding protein creA"/>
    <property type="match status" value="1"/>
</dbReference>
<dbReference type="KEGG" id="opa:HPODL_04392"/>
<comment type="similarity">
    <text evidence="11">Belongs to the creA/MIG C2H2-type zinc-finger protein family.</text>
</comment>
<dbReference type="RefSeq" id="XP_013934665.1">
    <property type="nucleotide sequence ID" value="XM_014079190.1"/>
</dbReference>
<evidence type="ECO:0000256" key="2">
    <source>
        <dbReference type="ARBA" id="ARBA00022491"/>
    </source>
</evidence>
<dbReference type="InterPro" id="IPR051007">
    <property type="entry name" value="creA/MIG_C2H2-ZnF"/>
</dbReference>
<accession>W1QCM2</accession>
<feature type="domain" description="C2H2-type" evidence="16">
    <location>
        <begin position="12"/>
        <end position="39"/>
    </location>
</feature>
<keyword evidence="8" id="KW-0238">DNA-binding</keyword>
<evidence type="ECO:0000313" key="17">
    <source>
        <dbReference type="EMBL" id="ESW98782.1"/>
    </source>
</evidence>
<keyword evidence="9" id="KW-0804">Transcription</keyword>
<reference evidence="17 18" key="1">
    <citation type="journal article" date="2013" name="BMC Genomics">
        <title>Genome sequence and analysis of methylotrophic yeast Hansenula polymorpha DL1.</title>
        <authorList>
            <person name="Ravin N.V."/>
            <person name="Eldarov M.A."/>
            <person name="Kadnikov V.V."/>
            <person name="Beletsky A.V."/>
            <person name="Schneider J."/>
            <person name="Mardanova E.S."/>
            <person name="Smekalova E.M."/>
            <person name="Zvereva M.I."/>
            <person name="Dontsova O.A."/>
            <person name="Mardanov A.V."/>
            <person name="Skryabin K.G."/>
        </authorList>
    </citation>
    <scope>NUCLEOTIDE SEQUENCE [LARGE SCALE GENOMIC DNA]</scope>
    <source>
        <strain evidence="18">ATCC 26012 / BCRC 20466 / JCM 22074 / NRRL Y-7560 / DL-1</strain>
    </source>
</reference>
<protein>
    <recommendedName>
        <fullName evidence="13">Regulatory protein MIG1</fullName>
    </recommendedName>
</protein>
<dbReference type="OrthoDB" id="654211at2759"/>
<keyword evidence="10" id="KW-0539">Nucleus</keyword>
<evidence type="ECO:0000256" key="11">
    <source>
        <dbReference type="ARBA" id="ARBA00038023"/>
    </source>
</evidence>
<comment type="caution">
    <text evidence="17">The sequence shown here is derived from an EMBL/GenBank/DDBJ whole genome shotgun (WGS) entry which is preliminary data.</text>
</comment>
<dbReference type="HOGENOM" id="CLU_679875_0_0_1"/>
<evidence type="ECO:0000256" key="5">
    <source>
        <dbReference type="ARBA" id="ARBA00022771"/>
    </source>
</evidence>
<dbReference type="InterPro" id="IPR036236">
    <property type="entry name" value="Znf_C2H2_sf"/>
</dbReference>
<organism evidence="17 18">
    <name type="scientific">Ogataea parapolymorpha (strain ATCC 26012 / BCRC 20466 / JCM 22074 / NRRL Y-7560 / DL-1)</name>
    <name type="common">Yeast</name>
    <name type="synonym">Hansenula polymorpha</name>
    <dbReference type="NCBI Taxonomy" id="871575"/>
    <lineage>
        <taxon>Eukaryota</taxon>
        <taxon>Fungi</taxon>
        <taxon>Dikarya</taxon>
        <taxon>Ascomycota</taxon>
        <taxon>Saccharomycotina</taxon>
        <taxon>Pichiomycetes</taxon>
        <taxon>Pichiales</taxon>
        <taxon>Pichiaceae</taxon>
        <taxon>Ogataea</taxon>
    </lineage>
</organism>
<dbReference type="FunFam" id="3.30.160.60:FF:000152">
    <property type="entry name" value="DNA-binding protein creA"/>
    <property type="match status" value="1"/>
</dbReference>
<proteinExistence type="inferred from homology"/>
<name>W1QCM2_OGAPD</name>
<feature type="compositionally biased region" description="Polar residues" evidence="15">
    <location>
        <begin position="171"/>
        <end position="181"/>
    </location>
</feature>
<evidence type="ECO:0000313" key="18">
    <source>
        <dbReference type="Proteomes" id="UP000008673"/>
    </source>
</evidence>
<evidence type="ECO:0000256" key="14">
    <source>
        <dbReference type="PROSITE-ProRule" id="PRU00042"/>
    </source>
</evidence>
<dbReference type="InterPro" id="IPR013087">
    <property type="entry name" value="Znf_C2H2_type"/>
</dbReference>
<dbReference type="PROSITE" id="PS50157">
    <property type="entry name" value="ZINC_FINGER_C2H2_2"/>
    <property type="match status" value="2"/>
</dbReference>
<keyword evidence="18" id="KW-1185">Reference proteome</keyword>
<evidence type="ECO:0000256" key="4">
    <source>
        <dbReference type="ARBA" id="ARBA00022737"/>
    </source>
</evidence>
<dbReference type="SUPFAM" id="SSF57667">
    <property type="entry name" value="beta-beta-alpha zinc fingers"/>
    <property type="match status" value="1"/>
</dbReference>
<dbReference type="PROSITE" id="PS00028">
    <property type="entry name" value="ZINC_FINGER_C2H2_1"/>
    <property type="match status" value="2"/>
</dbReference>
<dbReference type="SMART" id="SM00355">
    <property type="entry name" value="ZnF_C2H2"/>
    <property type="match status" value="2"/>
</dbReference>
<dbReference type="eggNOG" id="KOG1721">
    <property type="taxonomic scope" value="Eukaryota"/>
</dbReference>
<keyword evidence="2" id="KW-0678">Repressor</keyword>
<keyword evidence="4" id="KW-0677">Repeat</keyword>
<feature type="region of interest" description="Disordered" evidence="15">
    <location>
        <begin position="136"/>
        <end position="234"/>
    </location>
</feature>
<dbReference type="GeneID" id="25773820"/>
<evidence type="ECO:0000256" key="8">
    <source>
        <dbReference type="ARBA" id="ARBA00023125"/>
    </source>
</evidence>
<dbReference type="OMA" id="NKDDRPY"/>
<dbReference type="GO" id="GO:0008270">
    <property type="term" value="F:zinc ion binding"/>
    <property type="evidence" value="ECO:0007669"/>
    <property type="project" value="UniProtKB-KW"/>
</dbReference>
<evidence type="ECO:0000256" key="13">
    <source>
        <dbReference type="ARBA" id="ARBA00068528"/>
    </source>
</evidence>
<evidence type="ECO:0000256" key="6">
    <source>
        <dbReference type="ARBA" id="ARBA00022833"/>
    </source>
</evidence>
<feature type="compositionally biased region" description="Low complexity" evidence="15">
    <location>
        <begin position="193"/>
        <end position="219"/>
    </location>
</feature>
<evidence type="ECO:0000256" key="12">
    <source>
        <dbReference type="ARBA" id="ARBA00056233"/>
    </source>
</evidence>
<keyword evidence="7" id="KW-0805">Transcription regulation</keyword>
<dbReference type="AlphaFoldDB" id="W1QCM2"/>
<keyword evidence="3" id="KW-0479">Metal-binding</keyword>
<dbReference type="Gene3D" id="3.30.160.60">
    <property type="entry name" value="Classic Zinc Finger"/>
    <property type="match status" value="2"/>
</dbReference>
<dbReference type="GO" id="GO:0000433">
    <property type="term" value="P:carbon catabolite repression of transcription from RNA polymerase II promoter by glucose"/>
    <property type="evidence" value="ECO:0007669"/>
    <property type="project" value="TreeGrafter"/>
</dbReference>
<evidence type="ECO:0000256" key="3">
    <source>
        <dbReference type="ARBA" id="ARBA00022723"/>
    </source>
</evidence>
<dbReference type="PANTHER" id="PTHR47428:SF1">
    <property type="entry name" value="REGULATORY PROTEIN MIG1-RELATED"/>
    <property type="match status" value="1"/>
</dbReference>
<evidence type="ECO:0000256" key="1">
    <source>
        <dbReference type="ARBA" id="ARBA00004123"/>
    </source>
</evidence>
<feature type="compositionally biased region" description="Low complexity" evidence="15">
    <location>
        <begin position="284"/>
        <end position="298"/>
    </location>
</feature>
<dbReference type="Pfam" id="PF00096">
    <property type="entry name" value="zf-C2H2"/>
    <property type="match status" value="2"/>
</dbReference>
<dbReference type="GO" id="GO:0005634">
    <property type="term" value="C:nucleus"/>
    <property type="evidence" value="ECO:0007669"/>
    <property type="project" value="UniProtKB-SubCell"/>
</dbReference>
<dbReference type="GO" id="GO:0005737">
    <property type="term" value="C:cytoplasm"/>
    <property type="evidence" value="ECO:0007669"/>
    <property type="project" value="TreeGrafter"/>
</dbReference>
<dbReference type="GO" id="GO:0000978">
    <property type="term" value="F:RNA polymerase II cis-regulatory region sequence-specific DNA binding"/>
    <property type="evidence" value="ECO:0007669"/>
    <property type="project" value="TreeGrafter"/>
</dbReference>
<dbReference type="Proteomes" id="UP000008673">
    <property type="component" value="Unassembled WGS sequence"/>
</dbReference>
<evidence type="ECO:0000256" key="10">
    <source>
        <dbReference type="ARBA" id="ARBA00023242"/>
    </source>
</evidence>
<evidence type="ECO:0000256" key="15">
    <source>
        <dbReference type="SAM" id="MobiDB-lite"/>
    </source>
</evidence>
<feature type="domain" description="C2H2-type" evidence="16">
    <location>
        <begin position="40"/>
        <end position="69"/>
    </location>
</feature>
<gene>
    <name evidence="17" type="ORF">HPODL_04392</name>
</gene>
<dbReference type="EMBL" id="AEOI02000008">
    <property type="protein sequence ID" value="ESW98782.1"/>
    <property type="molecule type" value="Genomic_DNA"/>
</dbReference>
<evidence type="ECO:0000259" key="16">
    <source>
        <dbReference type="PROSITE" id="PS50157"/>
    </source>
</evidence>
<evidence type="ECO:0000256" key="7">
    <source>
        <dbReference type="ARBA" id="ARBA00023015"/>
    </source>
</evidence>
<dbReference type="STRING" id="871575.W1QCM2"/>
<keyword evidence="5 14" id="KW-0863">Zinc-finger</keyword>
<comment type="subcellular location">
    <subcellularLocation>
        <location evidence="1">Nucleus</location>
    </subcellularLocation>
</comment>